<feature type="compositionally biased region" description="Basic and acidic residues" evidence="6">
    <location>
        <begin position="274"/>
        <end position="319"/>
    </location>
</feature>
<accession>A0A9P8LGS0</accession>
<sequence>MPCPACADRVLGIFLQKAISLNVGHAASRVPQASQQRWFSAQRRAIPQSHQISTRSPATAPITPKIDIYVPFDGDLTASKSSSLQQKTSHLEHVFAELSPDSVDVIPAGAAPDKSTHTAPSTDYDENEIESEKRSPKKVAQNGGQVGLGVASATEPNGMGSHIAKGVRQKAEPWQIQKDALRAKFGSSGWNPRKRLSPDALDGIRALNAQFPDKYTTPILAELFKVSPEAIRRVLKSKWQPSDEETERRRGRWVRRGEKIWGRMVELGVKPPKKWREMGVGKGNIKDPRLEKLGRRHRSERDPRRTWSAESGGREKADHDDWDEQTLAERIL</sequence>
<dbReference type="Proteomes" id="UP000750711">
    <property type="component" value="Unassembled WGS sequence"/>
</dbReference>
<reference evidence="7" key="1">
    <citation type="submission" date="2021-03" db="EMBL/GenBank/DDBJ databases">
        <title>Comparative genomics and phylogenomic investigation of the class Geoglossomycetes provide insights into ecological specialization and systematics.</title>
        <authorList>
            <person name="Melie T."/>
            <person name="Pirro S."/>
            <person name="Miller A.N."/>
            <person name="Quandt A."/>
        </authorList>
    </citation>
    <scope>NUCLEOTIDE SEQUENCE</scope>
    <source>
        <strain evidence="7">CAQ_001_2017</strain>
    </source>
</reference>
<evidence type="ECO:0000256" key="6">
    <source>
        <dbReference type="SAM" id="MobiDB-lite"/>
    </source>
</evidence>
<evidence type="ECO:0000256" key="5">
    <source>
        <dbReference type="ARBA" id="ARBA00022946"/>
    </source>
</evidence>
<organism evidence="7 8">
    <name type="scientific">Trichoglossum hirsutum</name>
    <dbReference type="NCBI Taxonomy" id="265104"/>
    <lineage>
        <taxon>Eukaryota</taxon>
        <taxon>Fungi</taxon>
        <taxon>Dikarya</taxon>
        <taxon>Ascomycota</taxon>
        <taxon>Pezizomycotina</taxon>
        <taxon>Geoglossomycetes</taxon>
        <taxon>Geoglossales</taxon>
        <taxon>Geoglossaceae</taxon>
        <taxon>Trichoglossum</taxon>
    </lineage>
</organism>
<feature type="region of interest" description="Disordered" evidence="6">
    <location>
        <begin position="274"/>
        <end position="332"/>
    </location>
</feature>
<dbReference type="AlphaFoldDB" id="A0A9P8LGS0"/>
<dbReference type="PANTHER" id="PTHR13475:SF3">
    <property type="entry name" value="NEUGRIN"/>
    <property type="match status" value="1"/>
</dbReference>
<dbReference type="PANTHER" id="PTHR13475">
    <property type="entry name" value="NEUGRIN"/>
    <property type="match status" value="1"/>
</dbReference>
<comment type="function">
    <text evidence="1">Required for respiratory activity and maintenance and expression of the mitochondrial genome.</text>
</comment>
<evidence type="ECO:0000256" key="3">
    <source>
        <dbReference type="ARBA" id="ARBA00010895"/>
    </source>
</evidence>
<dbReference type="Pfam" id="PF06413">
    <property type="entry name" value="Neugrin"/>
    <property type="match status" value="1"/>
</dbReference>
<comment type="similarity">
    <text evidence="3">Belongs to the RRG9 family.</text>
</comment>
<evidence type="ECO:0000313" key="7">
    <source>
        <dbReference type="EMBL" id="KAH0565222.1"/>
    </source>
</evidence>
<dbReference type="GO" id="GO:0005634">
    <property type="term" value="C:nucleus"/>
    <property type="evidence" value="ECO:0007669"/>
    <property type="project" value="TreeGrafter"/>
</dbReference>
<dbReference type="InterPro" id="IPR010487">
    <property type="entry name" value="NGRN/Rrg9"/>
</dbReference>
<evidence type="ECO:0000256" key="2">
    <source>
        <dbReference type="ARBA" id="ARBA00004173"/>
    </source>
</evidence>
<gene>
    <name evidence="7" type="ORF">GP486_001383</name>
</gene>
<comment type="caution">
    <text evidence="7">The sequence shown here is derived from an EMBL/GenBank/DDBJ whole genome shotgun (WGS) entry which is preliminary data.</text>
</comment>
<evidence type="ECO:0000256" key="4">
    <source>
        <dbReference type="ARBA" id="ARBA00013566"/>
    </source>
</evidence>
<proteinExistence type="inferred from homology"/>
<dbReference type="GO" id="GO:0005739">
    <property type="term" value="C:mitochondrion"/>
    <property type="evidence" value="ECO:0007669"/>
    <property type="project" value="UniProtKB-SubCell"/>
</dbReference>
<keyword evidence="8" id="KW-1185">Reference proteome</keyword>
<comment type="subcellular location">
    <subcellularLocation>
        <location evidence="2">Mitochondrion</location>
    </subcellularLocation>
</comment>
<keyword evidence="5" id="KW-0809">Transit peptide</keyword>
<evidence type="ECO:0000313" key="8">
    <source>
        <dbReference type="Proteomes" id="UP000750711"/>
    </source>
</evidence>
<protein>
    <recommendedName>
        <fullName evidence="4">Required for respiratory growth protein 9, mitochondrial</fullName>
    </recommendedName>
</protein>
<evidence type="ECO:0000256" key="1">
    <source>
        <dbReference type="ARBA" id="ARBA00003548"/>
    </source>
</evidence>
<dbReference type="EMBL" id="JAGHQM010000121">
    <property type="protein sequence ID" value="KAH0565222.1"/>
    <property type="molecule type" value="Genomic_DNA"/>
</dbReference>
<name>A0A9P8LGS0_9PEZI</name>
<feature type="region of interest" description="Disordered" evidence="6">
    <location>
        <begin position="105"/>
        <end position="145"/>
    </location>
</feature>